<feature type="compositionally biased region" description="Basic and acidic residues" evidence="1">
    <location>
        <begin position="149"/>
        <end position="158"/>
    </location>
</feature>
<feature type="compositionally biased region" description="Basic and acidic residues" evidence="1">
    <location>
        <begin position="170"/>
        <end position="189"/>
    </location>
</feature>
<dbReference type="Proteomes" id="UP001516023">
    <property type="component" value="Unassembled WGS sequence"/>
</dbReference>
<dbReference type="AlphaFoldDB" id="A0ABD3PH85"/>
<name>A0ABD3PH85_9STRA</name>
<gene>
    <name evidence="2" type="ORF">HJC23_006847</name>
</gene>
<feature type="compositionally biased region" description="Basic and acidic residues" evidence="1">
    <location>
        <begin position="110"/>
        <end position="125"/>
    </location>
</feature>
<organism evidence="2 3">
    <name type="scientific">Cyclotella cryptica</name>
    <dbReference type="NCBI Taxonomy" id="29204"/>
    <lineage>
        <taxon>Eukaryota</taxon>
        <taxon>Sar</taxon>
        <taxon>Stramenopiles</taxon>
        <taxon>Ochrophyta</taxon>
        <taxon>Bacillariophyta</taxon>
        <taxon>Coscinodiscophyceae</taxon>
        <taxon>Thalassiosirophycidae</taxon>
        <taxon>Stephanodiscales</taxon>
        <taxon>Stephanodiscaceae</taxon>
        <taxon>Cyclotella</taxon>
    </lineage>
</organism>
<accession>A0ABD3PH85</accession>
<keyword evidence="3" id="KW-1185">Reference proteome</keyword>
<dbReference type="InterPro" id="IPR009858">
    <property type="entry name" value="DUF1415"/>
</dbReference>
<reference evidence="2 3" key="1">
    <citation type="journal article" date="2020" name="G3 (Bethesda)">
        <title>Improved Reference Genome for Cyclotella cryptica CCMP332, a Model for Cell Wall Morphogenesis, Salinity Adaptation, and Lipid Production in Diatoms (Bacillariophyta).</title>
        <authorList>
            <person name="Roberts W.R."/>
            <person name="Downey K.M."/>
            <person name="Ruck E.C."/>
            <person name="Traller J.C."/>
            <person name="Alverson A.J."/>
        </authorList>
    </citation>
    <scope>NUCLEOTIDE SEQUENCE [LARGE SCALE GENOMIC DNA]</scope>
    <source>
        <strain evidence="2 3">CCMP332</strain>
    </source>
</reference>
<dbReference type="EMBL" id="JABMIG020000190">
    <property type="protein sequence ID" value="KAL3786651.1"/>
    <property type="molecule type" value="Genomic_DNA"/>
</dbReference>
<evidence type="ECO:0000313" key="2">
    <source>
        <dbReference type="EMBL" id="KAL3786651.1"/>
    </source>
</evidence>
<dbReference type="Pfam" id="PF07209">
    <property type="entry name" value="DUF1415"/>
    <property type="match status" value="1"/>
</dbReference>
<feature type="compositionally biased region" description="Polar residues" evidence="1">
    <location>
        <begin position="126"/>
        <end position="148"/>
    </location>
</feature>
<evidence type="ECO:0000256" key="1">
    <source>
        <dbReference type="SAM" id="MobiDB-lite"/>
    </source>
</evidence>
<sequence length="466" mass="53132">MLVMLKGFHPLSLPGRAYRIAAWHFYKTDATAILIGHNELKHRQARLSTRAGMSTSTLVHLGTRRRSYIQPLVNDRRAVFDFRAGTSGRRFGSKASASKKIVTRNENGTDAEKYEQENNKCKDTGKSTSDMPKDSTGSTYSMKQSDTFLESKTDKEPASVKSFKTISTANRKEKGTSKEQDAPDSKDTTQETNSCFNTETDKRQHSIKSNSIRIDDVDENDSGEQTDPLRSSSSSSTIQETNSSESLPTDEIIQSQTMDWITKVVIGYNLCPFAEKPIRLNIFTSVIARGTNTDSILSTVLQEMNSRTQKPGASLVICPDYSPENFETFMSLMNQLEDMPEFEQEFESKLSALPFHPLYEFEPQEEYGNDSNSIENYVYRSPHPMILILRRTEVERALEKLEWDASEVSYRNLVLLKSAEEKMGREKFVKVMRGEYVREMDVLMSYWKYIGYIDDPNKFKRGKGVY</sequence>
<feature type="compositionally biased region" description="Low complexity" evidence="1">
    <location>
        <begin position="231"/>
        <end position="246"/>
    </location>
</feature>
<proteinExistence type="predicted"/>
<protein>
    <recommendedName>
        <fullName evidence="4">DUF1415 domain-containing protein</fullName>
    </recommendedName>
</protein>
<feature type="region of interest" description="Disordered" evidence="1">
    <location>
        <begin position="88"/>
        <end position="251"/>
    </location>
</feature>
<evidence type="ECO:0008006" key="4">
    <source>
        <dbReference type="Google" id="ProtNLM"/>
    </source>
</evidence>
<evidence type="ECO:0000313" key="3">
    <source>
        <dbReference type="Proteomes" id="UP001516023"/>
    </source>
</evidence>
<comment type="caution">
    <text evidence="2">The sequence shown here is derived from an EMBL/GenBank/DDBJ whole genome shotgun (WGS) entry which is preliminary data.</text>
</comment>